<evidence type="ECO:0000256" key="2">
    <source>
        <dbReference type="SAM" id="SignalP"/>
    </source>
</evidence>
<name>A0ABT1V8Y2_9ACTN</name>
<evidence type="ECO:0000256" key="1">
    <source>
        <dbReference type="SAM" id="MobiDB-lite"/>
    </source>
</evidence>
<dbReference type="Gene3D" id="3.40.190.10">
    <property type="entry name" value="Periplasmic binding protein-like II"/>
    <property type="match status" value="2"/>
</dbReference>
<dbReference type="CDD" id="cd14748">
    <property type="entry name" value="PBP2_UgpB"/>
    <property type="match status" value="1"/>
</dbReference>
<gene>
    <name evidence="3" type="ORF">NP777_37475</name>
</gene>
<sequence>MRWRITAALASVGLLAGVTSCGTSNTKDGAVSVYYTQASLYADPLKTAIKPLEKESNAPRVNLVLAGKNYNDVQQRIIREAGTGRLPDVALVGLNNLRGLVDLGIAQPLDTAIAKGSLNTKNIDPKFLKLTQYNGKQYGIPYGVATRILYANADMFKAAGLDPTHLPTTWSELRKDARKLADPAKHKYGIVMDWNGGSNIDFQQQLASAGGAMLNSDETSAAFNSSQGRAVVNYWRGLVKDKAMPLLARTSDTSPNVQAFINGDAGMLIQSNGNLGNINKSAKFTVATGQVPIEDGGTRSAPASGAAIVLLTKDPHRQAAALKSIQQLVSPTASTALTLASGYLPVNSAALKSPELKKYFSEKPNRRTPLDAIPHLNQWQTYPGGHDVEANDAIEKSLLQALGGSESPEKALTESRNAVNEILKNHG</sequence>
<dbReference type="PANTHER" id="PTHR43649:SF12">
    <property type="entry name" value="DIACETYLCHITOBIOSE BINDING PROTEIN DASA"/>
    <property type="match status" value="1"/>
</dbReference>
<dbReference type="InterPro" id="IPR006059">
    <property type="entry name" value="SBP"/>
</dbReference>
<proteinExistence type="predicted"/>
<evidence type="ECO:0000313" key="3">
    <source>
        <dbReference type="EMBL" id="MCQ8193849.1"/>
    </source>
</evidence>
<feature type="chain" id="PRO_5046585191" evidence="2">
    <location>
        <begin position="17"/>
        <end position="427"/>
    </location>
</feature>
<accession>A0ABT1V8Y2</accession>
<reference evidence="3 4" key="1">
    <citation type="submission" date="2022-07" db="EMBL/GenBank/DDBJ databases">
        <authorList>
            <person name="Phongsopitanun W."/>
            <person name="Tanasupawat S."/>
        </authorList>
    </citation>
    <scope>NUCLEOTIDE SEQUENCE [LARGE SCALE GENOMIC DNA]</scope>
    <source>
        <strain evidence="3 4">RCU-064</strain>
    </source>
</reference>
<comment type="caution">
    <text evidence="3">The sequence shown here is derived from an EMBL/GenBank/DDBJ whole genome shotgun (WGS) entry which is preliminary data.</text>
</comment>
<dbReference type="EMBL" id="JANIAA010000039">
    <property type="protein sequence ID" value="MCQ8193849.1"/>
    <property type="molecule type" value="Genomic_DNA"/>
</dbReference>
<dbReference type="PANTHER" id="PTHR43649">
    <property type="entry name" value="ARABINOSE-BINDING PROTEIN-RELATED"/>
    <property type="match status" value="1"/>
</dbReference>
<keyword evidence="4" id="KW-1185">Reference proteome</keyword>
<dbReference type="Proteomes" id="UP001204746">
    <property type="component" value="Unassembled WGS sequence"/>
</dbReference>
<dbReference type="Pfam" id="PF13416">
    <property type="entry name" value="SBP_bac_8"/>
    <property type="match status" value="1"/>
</dbReference>
<keyword evidence="2" id="KW-0732">Signal</keyword>
<feature type="signal peptide" evidence="2">
    <location>
        <begin position="1"/>
        <end position="16"/>
    </location>
</feature>
<dbReference type="PROSITE" id="PS51257">
    <property type="entry name" value="PROKAR_LIPOPROTEIN"/>
    <property type="match status" value="1"/>
</dbReference>
<organism evidence="3 4">
    <name type="scientific">Streptomyces rugosispiralis</name>
    <dbReference type="NCBI Taxonomy" id="2967341"/>
    <lineage>
        <taxon>Bacteria</taxon>
        <taxon>Bacillati</taxon>
        <taxon>Actinomycetota</taxon>
        <taxon>Actinomycetes</taxon>
        <taxon>Kitasatosporales</taxon>
        <taxon>Streptomycetaceae</taxon>
        <taxon>Streptomyces</taxon>
    </lineage>
</organism>
<dbReference type="SUPFAM" id="SSF53850">
    <property type="entry name" value="Periplasmic binding protein-like II"/>
    <property type="match status" value="1"/>
</dbReference>
<dbReference type="RefSeq" id="WP_256654651.1">
    <property type="nucleotide sequence ID" value="NZ_JANIAA010000039.1"/>
</dbReference>
<evidence type="ECO:0000313" key="4">
    <source>
        <dbReference type="Proteomes" id="UP001204746"/>
    </source>
</evidence>
<dbReference type="InterPro" id="IPR050490">
    <property type="entry name" value="Bact_solute-bd_prot1"/>
</dbReference>
<protein>
    <submittedName>
        <fullName evidence="3">ABC transporter substrate-binding protein</fullName>
    </submittedName>
</protein>
<feature type="region of interest" description="Disordered" evidence="1">
    <location>
        <begin position="404"/>
        <end position="427"/>
    </location>
</feature>